<protein>
    <submittedName>
        <fullName evidence="1">Uncharacterized protein</fullName>
    </submittedName>
</protein>
<dbReference type="HOGENOM" id="CLU_882967_0_0_1"/>
<dbReference type="KEGG" id="kaf:KAFR_0F04445"/>
<keyword evidence="2" id="KW-1185">Reference proteome</keyword>
<dbReference type="AlphaFoldDB" id="H2AXE0"/>
<gene>
    <name evidence="1" type="primary">KAFR0F04445</name>
    <name evidence="1" type="ORF">KAFR_0F04445</name>
</gene>
<dbReference type="GeneID" id="13884507"/>
<name>H2AXE0_KAZAF</name>
<proteinExistence type="predicted"/>
<accession>H2AXE0</accession>
<evidence type="ECO:0000313" key="2">
    <source>
        <dbReference type="Proteomes" id="UP000005220"/>
    </source>
</evidence>
<dbReference type="RefSeq" id="XP_003958175.1">
    <property type="nucleotide sequence ID" value="XM_003958126.1"/>
</dbReference>
<organism evidence="1 2">
    <name type="scientific">Kazachstania africana (strain ATCC 22294 / BCRC 22015 / CBS 2517 / CECT 1963 / NBRC 1671 / NRRL Y-8276)</name>
    <name type="common">Yeast</name>
    <name type="synonym">Kluyveromyces africanus</name>
    <dbReference type="NCBI Taxonomy" id="1071382"/>
    <lineage>
        <taxon>Eukaryota</taxon>
        <taxon>Fungi</taxon>
        <taxon>Dikarya</taxon>
        <taxon>Ascomycota</taxon>
        <taxon>Saccharomycotina</taxon>
        <taxon>Saccharomycetes</taxon>
        <taxon>Saccharomycetales</taxon>
        <taxon>Saccharomycetaceae</taxon>
        <taxon>Kazachstania</taxon>
    </lineage>
</organism>
<dbReference type="EMBL" id="HE650826">
    <property type="protein sequence ID" value="CCF59040.1"/>
    <property type="molecule type" value="Genomic_DNA"/>
</dbReference>
<dbReference type="Proteomes" id="UP000005220">
    <property type="component" value="Chromosome 6"/>
</dbReference>
<sequence length="299" mass="32518">MCLLTYATASVADNSTTLLNNTDEAAAKYFSPAPGNPYLPTDDLYRPYITFQLLSQLYNNHPTKDISLITQNNETGIVAIRNVDVTNHSGSYNGESGELYNYINMDLFNELNAVFMGTNVSDENIVTIKKRSYTISQDTFKKAKAYIVSTINRSRDANFWLSTISLADSLSSIASVIYGFVTDGSSNTKHSSMKPCDTIFRTVKVDGKLVRYAVYKYSKNGHGCNFAKGTDLEVVLIEALDTKFAEGTEGGCVTLYHDGSTVAYAKFFLNGSGIAYNDILCEAISGWGAPGSIAGTASP</sequence>
<reference evidence="1 2" key="1">
    <citation type="journal article" date="2011" name="Proc. Natl. Acad. Sci. U.S.A.">
        <title>Evolutionary erosion of yeast sex chromosomes by mating-type switching accidents.</title>
        <authorList>
            <person name="Gordon J.L."/>
            <person name="Armisen D."/>
            <person name="Proux-Wera E."/>
            <person name="Oheigeartaigh S.S."/>
            <person name="Byrne K.P."/>
            <person name="Wolfe K.H."/>
        </authorList>
    </citation>
    <scope>NUCLEOTIDE SEQUENCE [LARGE SCALE GENOMIC DNA]</scope>
    <source>
        <strain evidence="2">ATCC 22294 / BCRC 22015 / CBS 2517 / CECT 1963 / NBRC 1671 / NRRL Y-8276</strain>
    </source>
</reference>
<dbReference type="InParanoid" id="H2AXE0"/>
<evidence type="ECO:0000313" key="1">
    <source>
        <dbReference type="EMBL" id="CCF59040.1"/>
    </source>
</evidence>